<keyword evidence="1" id="KW-0547">Nucleotide-binding</keyword>
<gene>
    <name evidence="6" type="ORF">CTER_5304</name>
</gene>
<dbReference type="InterPro" id="IPR050764">
    <property type="entry name" value="CbbQ/NirQ/NorQ/GpvN"/>
</dbReference>
<sequence length="317" mass="34583">MELQDIGSLAGRIKDNIAKVIVGKEDIIDLAMICLITGGHMLLEDVPGTGKTVFARALASSVDCSFHRIQFTPDLLPSDVTGINFFNQKENNFVFRPGPIFSNIVLADEINRATPRTQSAMLECMEERQVTIDGETRGLSAPFLVMATQNPVEIQGTFPLPEAQLDRFLMKTSMGYPDTREGISILKRFKENNPLAELKAAAAASEIIEASRLYSKVKVSDDILEYITKITEATRKHPNAHLGVSPRGALALLKAVQVYALLKARTFVTPDDVKAMAAPVMAHRIIPKGLSTENVSASDKIISDVLAHTAVPLEQGE</sequence>
<dbReference type="InterPro" id="IPR027417">
    <property type="entry name" value="P-loop_NTPase"/>
</dbReference>
<dbReference type="RefSeq" id="WP_004630834.1">
    <property type="nucleotide sequence ID" value="NZ_AORV01000072.1"/>
</dbReference>
<dbReference type="STRING" id="1195236.CTER_5304"/>
<dbReference type="EC" id="3.6.3.-" evidence="6"/>
<keyword evidence="6" id="KW-0378">Hydrolase</keyword>
<dbReference type="GO" id="GO:0005524">
    <property type="term" value="F:ATP binding"/>
    <property type="evidence" value="ECO:0007669"/>
    <property type="project" value="UniProtKB-KW"/>
</dbReference>
<dbReference type="Pfam" id="PF17863">
    <property type="entry name" value="AAA_lid_2"/>
    <property type="match status" value="1"/>
</dbReference>
<dbReference type="InterPro" id="IPR041628">
    <property type="entry name" value="ChlI/MoxR_AAA_lid"/>
</dbReference>
<comment type="similarity">
    <text evidence="3">Belongs to the MoxR family.</text>
</comment>
<keyword evidence="7" id="KW-1185">Reference proteome</keyword>
<evidence type="ECO:0000256" key="1">
    <source>
        <dbReference type="ARBA" id="ARBA00022741"/>
    </source>
</evidence>
<dbReference type="Gene3D" id="1.10.8.80">
    <property type="entry name" value="Magnesium chelatase subunit I, C-Terminal domain"/>
    <property type="match status" value="1"/>
</dbReference>
<accession>S0FJ36</accession>
<evidence type="ECO:0000313" key="7">
    <source>
        <dbReference type="Proteomes" id="UP000014155"/>
    </source>
</evidence>
<dbReference type="PATRIC" id="fig|1195236.3.peg.5442"/>
<keyword evidence="2" id="KW-0067">ATP-binding</keyword>
<dbReference type="PANTHER" id="PTHR42759">
    <property type="entry name" value="MOXR FAMILY PROTEIN"/>
    <property type="match status" value="1"/>
</dbReference>
<comment type="caution">
    <text evidence="6">The sequence shown here is derived from an EMBL/GenBank/DDBJ whole genome shotgun (WGS) entry which is preliminary data.</text>
</comment>
<feature type="domain" description="ATPase AAA-3" evidence="4">
    <location>
        <begin position="40"/>
        <end position="170"/>
    </location>
</feature>
<dbReference type="EMBL" id="AORV01000072">
    <property type="protein sequence ID" value="EMS69119.1"/>
    <property type="molecule type" value="Genomic_DNA"/>
</dbReference>
<dbReference type="AlphaFoldDB" id="S0FJ36"/>
<dbReference type="eggNOG" id="COG0714">
    <property type="taxonomic scope" value="Bacteria"/>
</dbReference>
<evidence type="ECO:0000313" key="6">
    <source>
        <dbReference type="EMBL" id="EMS69119.1"/>
    </source>
</evidence>
<dbReference type="InterPro" id="IPR011703">
    <property type="entry name" value="ATPase_AAA-3"/>
</dbReference>
<evidence type="ECO:0000256" key="2">
    <source>
        <dbReference type="ARBA" id="ARBA00022840"/>
    </source>
</evidence>
<dbReference type="Proteomes" id="UP000014155">
    <property type="component" value="Unassembled WGS sequence"/>
</dbReference>
<name>S0FJ36_RUMCE</name>
<dbReference type="PIRSF" id="PIRSF002849">
    <property type="entry name" value="AAA_ATPase_chaperone_MoxR_prd"/>
    <property type="match status" value="1"/>
</dbReference>
<evidence type="ECO:0000256" key="3">
    <source>
        <dbReference type="ARBA" id="ARBA00061607"/>
    </source>
</evidence>
<evidence type="ECO:0000259" key="4">
    <source>
        <dbReference type="Pfam" id="PF07726"/>
    </source>
</evidence>
<dbReference type="Gene3D" id="3.40.50.300">
    <property type="entry name" value="P-loop containing nucleotide triphosphate hydrolases"/>
    <property type="match status" value="1"/>
</dbReference>
<dbReference type="Pfam" id="PF07726">
    <property type="entry name" value="AAA_3"/>
    <property type="match status" value="1"/>
</dbReference>
<evidence type="ECO:0000259" key="5">
    <source>
        <dbReference type="Pfam" id="PF17863"/>
    </source>
</evidence>
<dbReference type="CDD" id="cd00009">
    <property type="entry name" value="AAA"/>
    <property type="match status" value="1"/>
</dbReference>
<dbReference type="PANTHER" id="PTHR42759:SF5">
    <property type="entry name" value="METHANOL DEHYDROGENASE REGULATOR"/>
    <property type="match status" value="1"/>
</dbReference>
<organism evidence="6 7">
    <name type="scientific">Ruminiclostridium cellobioparum subsp. termitidis CT1112</name>
    <dbReference type="NCBI Taxonomy" id="1195236"/>
    <lineage>
        <taxon>Bacteria</taxon>
        <taxon>Bacillati</taxon>
        <taxon>Bacillota</taxon>
        <taxon>Clostridia</taxon>
        <taxon>Eubacteriales</taxon>
        <taxon>Oscillospiraceae</taxon>
        <taxon>Ruminiclostridium</taxon>
    </lineage>
</organism>
<reference evidence="6 7" key="1">
    <citation type="journal article" date="2013" name="Genome Announc.">
        <title>Draft Genome Sequence of the Cellulolytic, Mesophilic, Anaerobic Bacterium Clostridium termitidis Strain CT1112 (DSM 5398).</title>
        <authorList>
            <person name="Lal S."/>
            <person name="Ramachandran U."/>
            <person name="Zhang X."/>
            <person name="Munir R."/>
            <person name="Sparling R."/>
            <person name="Levin D.B."/>
        </authorList>
    </citation>
    <scope>NUCLEOTIDE SEQUENCE [LARGE SCALE GENOMIC DNA]</scope>
    <source>
        <strain evidence="6 7">CT1112</strain>
    </source>
</reference>
<protein>
    <submittedName>
        <fullName evidence="6">MoxR-like ATPase</fullName>
        <ecNumber evidence="6">3.6.3.-</ecNumber>
    </submittedName>
</protein>
<proteinExistence type="inferred from homology"/>
<dbReference type="FunFam" id="3.40.50.300:FF:000640">
    <property type="entry name" value="MoxR family ATPase"/>
    <property type="match status" value="1"/>
</dbReference>
<feature type="domain" description="ChlI/MoxR AAA lid" evidence="5">
    <location>
        <begin position="233"/>
        <end position="298"/>
    </location>
</feature>
<dbReference type="GO" id="GO:0016887">
    <property type="term" value="F:ATP hydrolysis activity"/>
    <property type="evidence" value="ECO:0007669"/>
    <property type="project" value="InterPro"/>
</dbReference>
<dbReference type="SUPFAM" id="SSF52540">
    <property type="entry name" value="P-loop containing nucleoside triphosphate hydrolases"/>
    <property type="match status" value="1"/>
</dbReference>